<gene>
    <name evidence="1" type="ORF">CSSPTR1EN2_LOCUS12073</name>
</gene>
<protein>
    <recommendedName>
        <fullName evidence="3">Secreted protein</fullName>
    </recommendedName>
</protein>
<evidence type="ECO:0008006" key="3">
    <source>
        <dbReference type="Google" id="ProtNLM"/>
    </source>
</evidence>
<proteinExistence type="predicted"/>
<accession>A0ABP0U769</accession>
<keyword evidence="2" id="KW-1185">Reference proteome</keyword>
<evidence type="ECO:0000313" key="2">
    <source>
        <dbReference type="Proteomes" id="UP001497512"/>
    </source>
</evidence>
<evidence type="ECO:0000313" key="1">
    <source>
        <dbReference type="EMBL" id="CAK9214121.1"/>
    </source>
</evidence>
<dbReference type="EMBL" id="OZ019894">
    <property type="protein sequence ID" value="CAK9214121.1"/>
    <property type="molecule type" value="Genomic_DNA"/>
</dbReference>
<dbReference type="Proteomes" id="UP001497512">
    <property type="component" value="Chromosome 2"/>
</dbReference>
<organism evidence="1 2">
    <name type="scientific">Sphagnum troendelagicum</name>
    <dbReference type="NCBI Taxonomy" id="128251"/>
    <lineage>
        <taxon>Eukaryota</taxon>
        <taxon>Viridiplantae</taxon>
        <taxon>Streptophyta</taxon>
        <taxon>Embryophyta</taxon>
        <taxon>Bryophyta</taxon>
        <taxon>Sphagnophytina</taxon>
        <taxon>Sphagnopsida</taxon>
        <taxon>Sphagnales</taxon>
        <taxon>Sphagnaceae</taxon>
        <taxon>Sphagnum</taxon>
    </lineage>
</organism>
<sequence length="85" mass="10064">MHYCCVFLVFIGASLFNLSMSLTFGCFLLFFFFVHSCCSSMFSYYALSMFFGPFKSSTFFRIFPCMCGRRQFYLTPRNKIPFNQH</sequence>
<name>A0ABP0U769_9BRYO</name>
<reference evidence="1" key="1">
    <citation type="submission" date="2024-02" db="EMBL/GenBank/DDBJ databases">
        <authorList>
            <consortium name="ELIXIR-Norway"/>
            <consortium name="Elixir Norway"/>
        </authorList>
    </citation>
    <scope>NUCLEOTIDE SEQUENCE</scope>
</reference>